<accession>A0A3E5FLW8</accession>
<gene>
    <name evidence="2" type="ORF">DXB31_12085</name>
</gene>
<protein>
    <submittedName>
        <fullName evidence="2">Uncharacterized protein</fullName>
    </submittedName>
</protein>
<dbReference type="Proteomes" id="UP000261087">
    <property type="component" value="Unassembled WGS sequence"/>
</dbReference>
<evidence type="ECO:0000313" key="2">
    <source>
        <dbReference type="EMBL" id="RGO06435.1"/>
    </source>
</evidence>
<evidence type="ECO:0000313" key="3">
    <source>
        <dbReference type="Proteomes" id="UP000261087"/>
    </source>
</evidence>
<proteinExistence type="predicted"/>
<organism evidence="2 3">
    <name type="scientific">Thomasclavelia spiroformis</name>
    <dbReference type="NCBI Taxonomy" id="29348"/>
    <lineage>
        <taxon>Bacteria</taxon>
        <taxon>Bacillati</taxon>
        <taxon>Bacillota</taxon>
        <taxon>Erysipelotrichia</taxon>
        <taxon>Erysipelotrichales</taxon>
        <taxon>Coprobacillaceae</taxon>
        <taxon>Thomasclavelia</taxon>
    </lineage>
</organism>
<name>A0A3E5FLW8_9FIRM</name>
<reference evidence="2 3" key="1">
    <citation type="submission" date="2018-08" db="EMBL/GenBank/DDBJ databases">
        <title>A genome reference for cultivated species of the human gut microbiota.</title>
        <authorList>
            <person name="Zou Y."/>
            <person name="Xue W."/>
            <person name="Luo G."/>
        </authorList>
    </citation>
    <scope>NUCLEOTIDE SEQUENCE [LARGE SCALE GENOMIC DNA]</scope>
    <source>
        <strain evidence="2 3">OM02-6</strain>
    </source>
</reference>
<dbReference type="AlphaFoldDB" id="A0A3E5FLW8"/>
<dbReference type="EMBL" id="QSVF01000061">
    <property type="protein sequence ID" value="RGO06435.1"/>
    <property type="molecule type" value="Genomic_DNA"/>
</dbReference>
<comment type="caution">
    <text evidence="2">The sequence shown here is derived from an EMBL/GenBank/DDBJ whole genome shotgun (WGS) entry which is preliminary data.</text>
</comment>
<evidence type="ECO:0000256" key="1">
    <source>
        <dbReference type="SAM" id="Coils"/>
    </source>
</evidence>
<keyword evidence="1" id="KW-0175">Coiled coil</keyword>
<dbReference type="RefSeq" id="WP_087285711.1">
    <property type="nucleotide sequence ID" value="NZ_CALURN010000013.1"/>
</dbReference>
<sequence length="143" mass="17623">MSKEFYYVNQIRNIDIEISNIEKKIYQLNKDLDNLYEFQTKHNQMAIRYSNQIDEHRNRLNSVAIKSQEVKFFSQYKDFMQSMLNGSQSQKILSQKEHEKHIILSRIREIENELEDLKQRKYYLEQELSDYNYLLRKERMNNE</sequence>
<feature type="coiled-coil region" evidence="1">
    <location>
        <begin position="93"/>
        <end position="127"/>
    </location>
</feature>